<dbReference type="CDD" id="cd05467">
    <property type="entry name" value="CBM20"/>
    <property type="match status" value="2"/>
</dbReference>
<dbReference type="Pfam" id="PF00560">
    <property type="entry name" value="LRR_1"/>
    <property type="match status" value="2"/>
</dbReference>
<dbReference type="GO" id="GO:2001070">
    <property type="term" value="F:starch binding"/>
    <property type="evidence" value="ECO:0007669"/>
    <property type="project" value="InterPro"/>
</dbReference>
<dbReference type="SUPFAM" id="SSF52058">
    <property type="entry name" value="L domain-like"/>
    <property type="match status" value="1"/>
</dbReference>
<dbReference type="Gene3D" id="3.80.10.10">
    <property type="entry name" value="Ribonuclease Inhibitor"/>
    <property type="match status" value="1"/>
</dbReference>
<dbReference type="InterPro" id="IPR013783">
    <property type="entry name" value="Ig-like_fold"/>
</dbReference>
<organism evidence="9 10">
    <name type="scientific">Malus domestica</name>
    <name type="common">Apple</name>
    <name type="synonym">Pyrus malus</name>
    <dbReference type="NCBI Taxonomy" id="3750"/>
    <lineage>
        <taxon>Eukaryota</taxon>
        <taxon>Viridiplantae</taxon>
        <taxon>Streptophyta</taxon>
        <taxon>Embryophyta</taxon>
        <taxon>Tracheophyta</taxon>
        <taxon>Spermatophyta</taxon>
        <taxon>Magnoliopsida</taxon>
        <taxon>eudicotyledons</taxon>
        <taxon>Gunneridae</taxon>
        <taxon>Pentapetalae</taxon>
        <taxon>rosids</taxon>
        <taxon>fabids</taxon>
        <taxon>Rosales</taxon>
        <taxon>Rosaceae</taxon>
        <taxon>Amygdaloideae</taxon>
        <taxon>Maleae</taxon>
        <taxon>Malus</taxon>
    </lineage>
</organism>
<feature type="compositionally biased region" description="Basic and acidic residues" evidence="7">
    <location>
        <begin position="923"/>
        <end position="936"/>
    </location>
</feature>
<sequence length="1170" mass="130491">MERSRTHGRQILFKFVYGFILSSMSTHAMHPRTTLANETDRMSLLDLKKRVTKDPLHLGRRYMQPSAKRVLILNLQAQNLEGSLPPSIGNLTHLTGINLRNNRFRGEIPQEVGRLLRLRHLNLSHNFFGGNVPNNISHCAQLRVLGVDFNKLIGSIPDQLSSSLSLTHLWISDNNLTGTIPSWIGNFSSLYALSLGHNKFHGSIPNDLGRLIHLGRFMLPGNKLSGTIPSSIYNISSIYYFAVTFNQLHGEIPPTVGITLPNLEAFSCGGNKLPGSIPASFSNASGLQLLEYRNDIQERPIARHQDYDLVQGRKLEECLVSMMQIGLSCSVISRGERMHMDVVVNKMKTIRDSVEIVRSEKAAITEYMRIKGHSIFLQDPVEFEFEGGGRKEVGGQRKCLFPRAGTLFPQAKEKWEPSTELEIADSQIQETHHTKAIHVKFQLQKECSFGQEFLIVGDDPMFGLWDPASAIPMIWSDGNVWTVELDIPVGKLIQFKFILKESTGNISWQPGPDRIFQTWETRNRITVSEDWADAELQKIIEEDRVSNQSDGSNVNADMLIMDENLTQPNGELAFNTTNDPKITNSNTDSAENPSVEPRKERIGADNGSPSQENMTPKWPKAYVEPYKERVAARTAVLNEERVIFPSEDSAAISSKELLVADNIFGNNGRAATVMNLTSTHIEGSLVNHEEDPVLVPGLTPSPAVPNEEVNKEGIEKQMSFDGSVGAFEAKDRNMPESKPVIRPIICLSSKTQTELEIADSQIQETHHTKTIRVRFQLQKECSFGQEFLIVGDDPMFGLWDPASAIPMNWSDGNVWTVELDISVGKSIQFKFILQESTGNISWQPGPDRIFQTWETMNRITVSEDWADAELQKIIEEDQVSNQSDGSNVNADMLNMDENLTQPNGELAFNTTNEPKITNSNTDSAEKPSVEPRKEQIGADNGSPSQENVNPKWPKAYVESYKERVAARTAVLNEERVIFPSEDSAAISSKELLVADNICGNNGRAATVMNLSSTYVEGSLVNHEEGPVLVPGLTPSPAVPNEEANKEGIEKQMSFDGSVGAFEAKDRSMPELDEKREPYSDLPEAETSVMTNGDEENFDDEQFHSEPVNDSVLCNGQPQVETASAISERENSAKGGGQSNSEPINEVLHNDMQWGRRMLQNLLSDFRLFWY</sequence>
<proteinExistence type="predicted"/>
<dbReference type="PANTHER" id="PTHR15048:SF0">
    <property type="entry name" value="STARCH-BINDING DOMAIN-CONTAINING PROTEIN 1"/>
    <property type="match status" value="1"/>
</dbReference>
<keyword evidence="2" id="KW-0433">Leucine-rich repeat</keyword>
<dbReference type="PROSITE" id="PS51166">
    <property type="entry name" value="CBM20"/>
    <property type="match status" value="2"/>
</dbReference>
<keyword evidence="4" id="KW-0677">Repeat</keyword>
<evidence type="ECO:0000256" key="5">
    <source>
        <dbReference type="ARBA" id="ARBA00023136"/>
    </source>
</evidence>
<evidence type="ECO:0000256" key="7">
    <source>
        <dbReference type="SAM" id="MobiDB-lite"/>
    </source>
</evidence>
<evidence type="ECO:0000256" key="1">
    <source>
        <dbReference type="ARBA" id="ARBA00004370"/>
    </source>
</evidence>
<dbReference type="AlphaFoldDB" id="A0A498IFH4"/>
<evidence type="ECO:0000256" key="6">
    <source>
        <dbReference type="ARBA" id="ARBA00023180"/>
    </source>
</evidence>
<reference evidence="9 10" key="1">
    <citation type="submission" date="2018-10" db="EMBL/GenBank/DDBJ databases">
        <title>A high-quality apple genome assembly.</title>
        <authorList>
            <person name="Hu J."/>
        </authorList>
    </citation>
    <scope>NUCLEOTIDE SEQUENCE [LARGE SCALE GENOMIC DNA]</scope>
    <source>
        <strain evidence="10">cv. HFTH1</strain>
        <tissue evidence="9">Young leaf</tissue>
    </source>
</reference>
<dbReference type="SUPFAM" id="SSF49452">
    <property type="entry name" value="Starch-binding domain-like"/>
    <property type="match status" value="2"/>
</dbReference>
<accession>A0A498IFH4</accession>
<dbReference type="STRING" id="3750.A0A498IFH4"/>
<evidence type="ECO:0000259" key="8">
    <source>
        <dbReference type="PROSITE" id="PS51166"/>
    </source>
</evidence>
<dbReference type="PANTHER" id="PTHR15048">
    <property type="entry name" value="STARCH-BINDING DOMAIN-CONTAINING PROTEIN 1"/>
    <property type="match status" value="1"/>
</dbReference>
<dbReference type="InterPro" id="IPR001611">
    <property type="entry name" value="Leu-rich_rpt"/>
</dbReference>
<feature type="region of interest" description="Disordered" evidence="7">
    <location>
        <begin position="569"/>
        <end position="620"/>
    </location>
</feature>
<dbReference type="FunFam" id="3.80.10.10:FF:000041">
    <property type="entry name" value="LRR receptor-like serine/threonine-protein kinase ERECTA"/>
    <property type="match status" value="2"/>
</dbReference>
<feature type="compositionally biased region" description="Polar residues" evidence="7">
    <location>
        <begin position="900"/>
        <end position="922"/>
    </location>
</feature>
<dbReference type="FunFam" id="2.60.40.10:FF:000552">
    <property type="entry name" value="Related to glucoamylase"/>
    <property type="match status" value="2"/>
</dbReference>
<feature type="domain" description="CBM20" evidence="8">
    <location>
        <begin position="431"/>
        <end position="533"/>
    </location>
</feature>
<dbReference type="InterPro" id="IPR032675">
    <property type="entry name" value="LRR_dom_sf"/>
</dbReference>
<evidence type="ECO:0000313" key="10">
    <source>
        <dbReference type="Proteomes" id="UP000290289"/>
    </source>
</evidence>
<feature type="region of interest" description="Disordered" evidence="7">
    <location>
        <begin position="900"/>
        <end position="950"/>
    </location>
</feature>
<dbReference type="Gene3D" id="2.60.40.10">
    <property type="entry name" value="Immunoglobulins"/>
    <property type="match status" value="2"/>
</dbReference>
<feature type="domain" description="CBM20" evidence="8">
    <location>
        <begin position="765"/>
        <end position="867"/>
    </location>
</feature>
<evidence type="ECO:0000313" key="9">
    <source>
        <dbReference type="EMBL" id="RXH81779.1"/>
    </source>
</evidence>
<dbReference type="InterPro" id="IPR013784">
    <property type="entry name" value="Carb-bd-like_fold"/>
</dbReference>
<gene>
    <name evidence="9" type="ORF">DVH24_036120</name>
</gene>
<dbReference type="GO" id="GO:0016020">
    <property type="term" value="C:membrane"/>
    <property type="evidence" value="ECO:0007669"/>
    <property type="project" value="UniProtKB-SubCell"/>
</dbReference>
<feature type="compositionally biased region" description="Polar residues" evidence="7">
    <location>
        <begin position="569"/>
        <end position="592"/>
    </location>
</feature>
<feature type="region of interest" description="Disordered" evidence="7">
    <location>
        <begin position="1121"/>
        <end position="1143"/>
    </location>
</feature>
<evidence type="ECO:0000256" key="3">
    <source>
        <dbReference type="ARBA" id="ARBA00022729"/>
    </source>
</evidence>
<comment type="caution">
    <text evidence="9">The sequence shown here is derived from an EMBL/GenBank/DDBJ whole genome shotgun (WGS) entry which is preliminary data.</text>
</comment>
<keyword evidence="10" id="KW-1185">Reference proteome</keyword>
<keyword evidence="5" id="KW-0472">Membrane</keyword>
<evidence type="ECO:0000256" key="4">
    <source>
        <dbReference type="ARBA" id="ARBA00022737"/>
    </source>
</evidence>
<keyword evidence="6" id="KW-0325">Glycoprotein</keyword>
<dbReference type="Pfam" id="PF00686">
    <property type="entry name" value="CBM_20"/>
    <property type="match status" value="2"/>
</dbReference>
<dbReference type="Proteomes" id="UP000290289">
    <property type="component" value="Chromosome 12"/>
</dbReference>
<name>A0A498IFH4_MALDO</name>
<dbReference type="InterPro" id="IPR002044">
    <property type="entry name" value="CBM20"/>
</dbReference>
<dbReference type="SMART" id="SM01065">
    <property type="entry name" value="CBM_2"/>
    <property type="match status" value="2"/>
</dbReference>
<evidence type="ECO:0000256" key="2">
    <source>
        <dbReference type="ARBA" id="ARBA00022614"/>
    </source>
</evidence>
<dbReference type="EMBL" id="RDQH01000338">
    <property type="protein sequence ID" value="RXH81779.1"/>
    <property type="molecule type" value="Genomic_DNA"/>
</dbReference>
<comment type="subcellular location">
    <subcellularLocation>
        <location evidence="1">Membrane</location>
    </subcellularLocation>
</comment>
<protein>
    <recommendedName>
        <fullName evidence="8">CBM20 domain-containing protein</fullName>
    </recommendedName>
</protein>
<keyword evidence="3" id="KW-0732">Signal</keyword>